<organism evidence="1 2">
    <name type="scientific">Colletotrichum abscissum</name>
    <dbReference type="NCBI Taxonomy" id="1671311"/>
    <lineage>
        <taxon>Eukaryota</taxon>
        <taxon>Fungi</taxon>
        <taxon>Dikarya</taxon>
        <taxon>Ascomycota</taxon>
        <taxon>Pezizomycotina</taxon>
        <taxon>Sordariomycetes</taxon>
        <taxon>Hypocreomycetidae</taxon>
        <taxon>Glomerellales</taxon>
        <taxon>Glomerellaceae</taxon>
        <taxon>Colletotrichum</taxon>
        <taxon>Colletotrichum acutatum species complex</taxon>
    </lineage>
</organism>
<accession>A0A9Q0ATK2</accession>
<evidence type="ECO:0000313" key="1">
    <source>
        <dbReference type="EMBL" id="KAI3530811.1"/>
    </source>
</evidence>
<dbReference type="Proteomes" id="UP001056436">
    <property type="component" value="Unassembled WGS sequence"/>
</dbReference>
<comment type="caution">
    <text evidence="1">The sequence shown here is derived from an EMBL/GenBank/DDBJ whole genome shotgun (WGS) entry which is preliminary data.</text>
</comment>
<protein>
    <submittedName>
        <fullName evidence="1">Uncharacterized protein</fullName>
    </submittedName>
</protein>
<keyword evidence="2" id="KW-1185">Reference proteome</keyword>
<proteinExistence type="predicted"/>
<dbReference type="AlphaFoldDB" id="A0A9Q0ATK2"/>
<dbReference type="EMBL" id="SDAQ01000197">
    <property type="protein sequence ID" value="KAI3530811.1"/>
    <property type="molecule type" value="Genomic_DNA"/>
</dbReference>
<evidence type="ECO:0000313" key="2">
    <source>
        <dbReference type="Proteomes" id="UP001056436"/>
    </source>
</evidence>
<gene>
    <name evidence="1" type="ORF">CABS02_14389</name>
</gene>
<reference evidence="1" key="1">
    <citation type="submission" date="2019-01" db="EMBL/GenBank/DDBJ databases">
        <title>Colletotrichum abscissum LGMF1257.</title>
        <authorList>
            <person name="Baroncelli R."/>
        </authorList>
    </citation>
    <scope>NUCLEOTIDE SEQUENCE</scope>
    <source>
        <strain evidence="1">Ca142</strain>
    </source>
</reference>
<sequence>MCDWCYRIFACGHWMTGAAEWCADYWTNQKPCKVIVNAEYQYTSKCKKCQRPKDVVIWEHMIDRSKTHLRKQLGSIVLKQQAPTWLTETDSGQALMEKMRSTR</sequence>
<name>A0A9Q0ATK2_9PEZI</name>